<proteinExistence type="predicted"/>
<dbReference type="EMBL" id="JBHDLJ010000006">
    <property type="protein sequence ID" value="MFB0834767.1"/>
    <property type="molecule type" value="Genomic_DNA"/>
</dbReference>
<dbReference type="InterPro" id="IPR002937">
    <property type="entry name" value="Amino_oxidase"/>
</dbReference>
<evidence type="ECO:0000259" key="5">
    <source>
        <dbReference type="Pfam" id="PF01593"/>
    </source>
</evidence>
<feature type="region of interest" description="Disordered" evidence="4">
    <location>
        <begin position="560"/>
        <end position="580"/>
    </location>
</feature>
<gene>
    <name evidence="6" type="ORF">ACETWP_09225</name>
</gene>
<dbReference type="Pfam" id="PF01593">
    <property type="entry name" value="Amino_oxidase"/>
    <property type="match status" value="1"/>
</dbReference>
<comment type="function">
    <text evidence="1">Probable oxidoreductase that may play a role as regulator of mitochondrial function.</text>
</comment>
<dbReference type="PANTHER" id="PTHR10668:SF103">
    <property type="entry name" value="PYRIDINE NUCLEOTIDE-DISULFIDE OXIDOREDUCTASE DOMAIN-CONTAINING PROTEIN 2"/>
    <property type="match status" value="1"/>
</dbReference>
<dbReference type="SUPFAM" id="SSF51905">
    <property type="entry name" value="FAD/NAD(P)-binding domain"/>
    <property type="match status" value="1"/>
</dbReference>
<feature type="compositionally biased region" description="Low complexity" evidence="4">
    <location>
        <begin position="8"/>
        <end position="19"/>
    </location>
</feature>
<keyword evidence="7" id="KW-1185">Reference proteome</keyword>
<evidence type="ECO:0000313" key="7">
    <source>
        <dbReference type="Proteomes" id="UP001575652"/>
    </source>
</evidence>
<dbReference type="Gene3D" id="3.50.50.60">
    <property type="entry name" value="FAD/NAD(P)-binding domain"/>
    <property type="match status" value="2"/>
</dbReference>
<feature type="compositionally biased region" description="Gly residues" evidence="4">
    <location>
        <begin position="571"/>
        <end position="580"/>
    </location>
</feature>
<comment type="subunit">
    <text evidence="2">Interacts with COX5B; this interaction may contribute to localize PYROXD2 to the inner face of the inner mitochondrial membrane.</text>
</comment>
<evidence type="ECO:0000256" key="4">
    <source>
        <dbReference type="SAM" id="MobiDB-lite"/>
    </source>
</evidence>
<dbReference type="Proteomes" id="UP001575652">
    <property type="component" value="Unassembled WGS sequence"/>
</dbReference>
<feature type="domain" description="Amine oxidase" evidence="5">
    <location>
        <begin position="33"/>
        <end position="283"/>
    </location>
</feature>
<evidence type="ECO:0000256" key="3">
    <source>
        <dbReference type="ARBA" id="ARBA00040298"/>
    </source>
</evidence>
<reference evidence="6 7" key="1">
    <citation type="submission" date="2024-09" db="EMBL/GenBank/DDBJ databases">
        <authorList>
            <person name="Salinas-Garcia M.A."/>
            <person name="Prieme A."/>
        </authorList>
    </citation>
    <scope>NUCLEOTIDE SEQUENCE [LARGE SCALE GENOMIC DNA]</scope>
    <source>
        <strain evidence="6 7">DSM 21081</strain>
    </source>
</reference>
<comment type="caution">
    <text evidence="6">The sequence shown here is derived from an EMBL/GenBank/DDBJ whole genome shotgun (WGS) entry which is preliminary data.</text>
</comment>
<protein>
    <recommendedName>
        <fullName evidence="3">Pyridine nucleotide-disulfide oxidoreductase domain-containing protein 2</fullName>
    </recommendedName>
</protein>
<accession>A0ABV4UN05</accession>
<evidence type="ECO:0000313" key="6">
    <source>
        <dbReference type="EMBL" id="MFB0834767.1"/>
    </source>
</evidence>
<dbReference type="RefSeq" id="WP_373971939.1">
    <property type="nucleotide sequence ID" value="NZ_JBHDLJ010000006.1"/>
</dbReference>
<dbReference type="InterPro" id="IPR036188">
    <property type="entry name" value="FAD/NAD-bd_sf"/>
</dbReference>
<organism evidence="6 7">
    <name type="scientific">Arthrobacter halodurans</name>
    <dbReference type="NCBI Taxonomy" id="516699"/>
    <lineage>
        <taxon>Bacteria</taxon>
        <taxon>Bacillati</taxon>
        <taxon>Actinomycetota</taxon>
        <taxon>Actinomycetes</taxon>
        <taxon>Micrococcales</taxon>
        <taxon>Micrococcaceae</taxon>
        <taxon>Arthrobacter</taxon>
    </lineage>
</organism>
<sequence>MTEQTQSPDARPAAGSPAPDDADVVVIGGGHNGLVAATLLARAGHSVTVLERADHVGGATVSEEVFPGARISRDSYLVSLFPQELLDELGLELELVPRRYSSYTPVPGTSDGLLVDNHDARATRASFDTIGDADDAARFADFHARTSTLAEALWPTMMGPLPRRAEARALVAALPGGAGVWEDFVERPLGEVVERSVGSDLARGVVLTDALIGTFAGAHDPSLEQNRCFLYHVIGRGTGAWDVPRGGMGRLADGLADAAREAGARIVVSAEVTAVSPGGRVAYRGPGGTAELRAGRILANVAPAALARLVAADGDSPDGDSAAGGSADADAAPSARSAAAFAAVPEGAQAKVNLLLTRLPRLRDFAAPPEIAFSGTFHVNEGYAHLEAARAAAAAGRIPEPLPLETYCHSLSDPSILAPELRRDGHHTMTVFTLHTPHRLLAGRDPGEYRAQLQAAVLRSLNSVLAEPIEGCIATGPDGAPCIETRTTADLEDSLGMPGGNIFHGPLSWPFAEDDEPLETSAARWGVETPWERVLLCGAGSRRGGGVSGLGGWAAARAILDAEPGPTGPGAEPGAGRPGR</sequence>
<name>A0ABV4UN05_9MICC</name>
<evidence type="ECO:0000256" key="2">
    <source>
        <dbReference type="ARBA" id="ARBA00038825"/>
    </source>
</evidence>
<dbReference type="PANTHER" id="PTHR10668">
    <property type="entry name" value="PHYTOENE DEHYDROGENASE"/>
    <property type="match status" value="1"/>
</dbReference>
<evidence type="ECO:0000256" key="1">
    <source>
        <dbReference type="ARBA" id="ARBA00037217"/>
    </source>
</evidence>
<feature type="region of interest" description="Disordered" evidence="4">
    <location>
        <begin position="1"/>
        <end position="22"/>
    </location>
</feature>